<organism evidence="1">
    <name type="scientific">Rhizophora mucronata</name>
    <name type="common">Asiatic mangrove</name>
    <dbReference type="NCBI Taxonomy" id="61149"/>
    <lineage>
        <taxon>Eukaryota</taxon>
        <taxon>Viridiplantae</taxon>
        <taxon>Streptophyta</taxon>
        <taxon>Embryophyta</taxon>
        <taxon>Tracheophyta</taxon>
        <taxon>Spermatophyta</taxon>
        <taxon>Magnoliopsida</taxon>
        <taxon>eudicotyledons</taxon>
        <taxon>Gunneridae</taxon>
        <taxon>Pentapetalae</taxon>
        <taxon>rosids</taxon>
        <taxon>fabids</taxon>
        <taxon>Malpighiales</taxon>
        <taxon>Rhizophoraceae</taxon>
        <taxon>Rhizophora</taxon>
    </lineage>
</organism>
<sequence length="36" mass="4048">MRSKTSYTTIKEQAFHPPVLDLITGFPLRLTVPSCV</sequence>
<accession>A0A2P2QA01</accession>
<dbReference type="AlphaFoldDB" id="A0A2P2QA01"/>
<protein>
    <submittedName>
        <fullName evidence="1">Uncharacterized protein</fullName>
    </submittedName>
</protein>
<evidence type="ECO:0000313" key="1">
    <source>
        <dbReference type="EMBL" id="MBX63805.1"/>
    </source>
</evidence>
<reference evidence="1" key="1">
    <citation type="submission" date="2018-02" db="EMBL/GenBank/DDBJ databases">
        <title>Rhizophora mucronata_Transcriptome.</title>
        <authorList>
            <person name="Meera S.P."/>
            <person name="Sreeshan A."/>
            <person name="Augustine A."/>
        </authorList>
    </citation>
    <scope>NUCLEOTIDE SEQUENCE</scope>
    <source>
        <tissue evidence="1">Leaf</tissue>
    </source>
</reference>
<proteinExistence type="predicted"/>
<dbReference type="EMBL" id="GGEC01083321">
    <property type="protein sequence ID" value="MBX63805.1"/>
    <property type="molecule type" value="Transcribed_RNA"/>
</dbReference>
<name>A0A2P2QA01_RHIMU</name>